<protein>
    <submittedName>
        <fullName evidence="5">RCG31227</fullName>
    </submittedName>
</protein>
<sequence>MPLYVVLTSTNTDPDRFALVVNEIFASTNFSNTEAKATYHFVKESCPVRGRMLRDLSNGVSMFVTLAFTLSRFLNSDMLYLHARVTLCDKQVGRPCQPACSGKNPLRRKSPWDARAGTQMEPSSGKWIVFGPLLISESRASGSRSSAGAWIAIFLLIVTGWMLE</sequence>
<dbReference type="InterPro" id="IPR042235">
    <property type="entry name" value="ZP-C_dom"/>
</dbReference>
<evidence type="ECO:0000256" key="3">
    <source>
        <dbReference type="SAM" id="Phobius"/>
    </source>
</evidence>
<dbReference type="EMBL" id="CH473968">
    <property type="protein sequence ID" value="EDL80709.1"/>
    <property type="molecule type" value="Genomic_DNA"/>
</dbReference>
<dbReference type="AlphaFoldDB" id="A6IT08"/>
<evidence type="ECO:0000259" key="4">
    <source>
        <dbReference type="PROSITE" id="PS51034"/>
    </source>
</evidence>
<dbReference type="PANTHER" id="PTHR14002:SF31">
    <property type="entry name" value="ZONA PELLUCIDA LIKE DOMAIN CONTAINING 2"/>
    <property type="match status" value="1"/>
</dbReference>
<dbReference type="InterPro" id="IPR055355">
    <property type="entry name" value="ZP-C"/>
</dbReference>
<keyword evidence="3" id="KW-0472">Membrane</keyword>
<evidence type="ECO:0000256" key="1">
    <source>
        <dbReference type="ARBA" id="ARBA00022729"/>
    </source>
</evidence>
<keyword evidence="3" id="KW-1133">Transmembrane helix</keyword>
<dbReference type="Pfam" id="PF00100">
    <property type="entry name" value="Zona_pellucida"/>
    <property type="match status" value="1"/>
</dbReference>
<dbReference type="InterPro" id="IPR001507">
    <property type="entry name" value="ZP_dom"/>
</dbReference>
<dbReference type="Proteomes" id="UP000234681">
    <property type="component" value="Chromosome 5"/>
</dbReference>
<proteinExistence type="predicted"/>
<dbReference type="Gene3D" id="2.60.40.4100">
    <property type="entry name" value="Zona pellucida, ZP-C domain"/>
    <property type="match status" value="1"/>
</dbReference>
<gene>
    <name evidence="5" type="ORF">rCG_31227</name>
</gene>
<dbReference type="PROSITE" id="PS51034">
    <property type="entry name" value="ZP_2"/>
    <property type="match status" value="1"/>
</dbReference>
<keyword evidence="1" id="KW-0732">Signal</keyword>
<reference evidence="6" key="1">
    <citation type="submission" date="2005-09" db="EMBL/GenBank/DDBJ databases">
        <authorList>
            <person name="Mural R.J."/>
            <person name="Li P.W."/>
            <person name="Adams M.D."/>
            <person name="Amanatides P.G."/>
            <person name="Baden-Tillson H."/>
            <person name="Barnstead M."/>
            <person name="Chin S.H."/>
            <person name="Dew I."/>
            <person name="Evans C.A."/>
            <person name="Ferriera S."/>
            <person name="Flanigan M."/>
            <person name="Fosler C."/>
            <person name="Glodek A."/>
            <person name="Gu Z."/>
            <person name="Holt R.A."/>
            <person name="Jennings D."/>
            <person name="Kraft C.L."/>
            <person name="Lu F."/>
            <person name="Nguyen T."/>
            <person name="Nusskern D.R."/>
            <person name="Pfannkoch C.M."/>
            <person name="Sitter C."/>
            <person name="Sutton G.G."/>
            <person name="Venter J.C."/>
            <person name="Wang Z."/>
            <person name="Woodage T."/>
            <person name="Zheng X.H."/>
            <person name="Zhong F."/>
        </authorList>
    </citation>
    <scope>NUCLEOTIDE SEQUENCE [LARGE SCALE GENOMIC DNA]</scope>
    <source>
        <strain>BN</strain>
        <strain evidence="6">Sprague-Dawley</strain>
    </source>
</reference>
<evidence type="ECO:0000313" key="6">
    <source>
        <dbReference type="Proteomes" id="UP000234681"/>
    </source>
</evidence>
<feature type="domain" description="ZP" evidence="4">
    <location>
        <begin position="1"/>
        <end position="107"/>
    </location>
</feature>
<dbReference type="PANTHER" id="PTHR14002">
    <property type="entry name" value="ENDOGLIN/TGF-BETA RECEPTOR TYPE III"/>
    <property type="match status" value="1"/>
</dbReference>
<evidence type="ECO:0000256" key="2">
    <source>
        <dbReference type="ARBA" id="ARBA00023157"/>
    </source>
</evidence>
<feature type="transmembrane region" description="Helical" evidence="3">
    <location>
        <begin position="147"/>
        <end position="163"/>
    </location>
</feature>
<accession>A6IT08</accession>
<evidence type="ECO:0000313" key="5">
    <source>
        <dbReference type="EMBL" id="EDL80709.1"/>
    </source>
</evidence>
<name>A6IT08_RAT</name>
<keyword evidence="2" id="KW-1015">Disulfide bond</keyword>
<keyword evidence="3" id="KW-0812">Transmembrane</keyword>
<organism evidence="5 6">
    <name type="scientific">Rattus norvegicus</name>
    <name type="common">Rat</name>
    <dbReference type="NCBI Taxonomy" id="10116"/>
    <lineage>
        <taxon>Eukaryota</taxon>
        <taxon>Metazoa</taxon>
        <taxon>Chordata</taxon>
        <taxon>Craniata</taxon>
        <taxon>Vertebrata</taxon>
        <taxon>Euteleostomi</taxon>
        <taxon>Mammalia</taxon>
        <taxon>Eutheria</taxon>
        <taxon>Euarchontoglires</taxon>
        <taxon>Glires</taxon>
        <taxon>Rodentia</taxon>
        <taxon>Myomorpha</taxon>
        <taxon>Muroidea</taxon>
        <taxon>Muridae</taxon>
        <taxon>Murinae</taxon>
        <taxon>Rattus</taxon>
    </lineage>
</organism>